<keyword evidence="3" id="KW-1185">Reference proteome</keyword>
<evidence type="ECO:0000313" key="2">
    <source>
        <dbReference type="EMBL" id="MQM11209.1"/>
    </source>
</evidence>
<accession>A0A843WMV6</accession>
<feature type="transmembrane region" description="Helical" evidence="1">
    <location>
        <begin position="68"/>
        <end position="89"/>
    </location>
</feature>
<evidence type="ECO:0000256" key="1">
    <source>
        <dbReference type="SAM" id="Phobius"/>
    </source>
</evidence>
<keyword evidence="1" id="KW-1133">Transmembrane helix</keyword>
<organism evidence="2 3">
    <name type="scientific">Colocasia esculenta</name>
    <name type="common">Wild taro</name>
    <name type="synonym">Arum esculentum</name>
    <dbReference type="NCBI Taxonomy" id="4460"/>
    <lineage>
        <taxon>Eukaryota</taxon>
        <taxon>Viridiplantae</taxon>
        <taxon>Streptophyta</taxon>
        <taxon>Embryophyta</taxon>
        <taxon>Tracheophyta</taxon>
        <taxon>Spermatophyta</taxon>
        <taxon>Magnoliopsida</taxon>
        <taxon>Liliopsida</taxon>
        <taxon>Araceae</taxon>
        <taxon>Aroideae</taxon>
        <taxon>Colocasieae</taxon>
        <taxon>Colocasia</taxon>
    </lineage>
</organism>
<dbReference type="Proteomes" id="UP000652761">
    <property type="component" value="Unassembled WGS sequence"/>
</dbReference>
<dbReference type="EMBL" id="NMUH01004901">
    <property type="protein sequence ID" value="MQM11209.1"/>
    <property type="molecule type" value="Genomic_DNA"/>
</dbReference>
<sequence>MCVLQEGCSCCYVPCVASVVARCVRAVVARLAVDLLAVVFLVWRMVAGKSKHGALGHLRRIWNCALEVLVEVFLGSACVASAVLLVVVFSLKACVVWSFGLCVLVKVLPRIALCRFWWRFFPEVLCVRFGPPLCCPCGSKCDVWLGCVLVRFSQDVYWCFWWRFSQKLPDELSLLPVGLSTLQSAWALLDKLSQ</sequence>
<evidence type="ECO:0000313" key="3">
    <source>
        <dbReference type="Proteomes" id="UP000652761"/>
    </source>
</evidence>
<proteinExistence type="predicted"/>
<reference evidence="2" key="1">
    <citation type="submission" date="2017-07" db="EMBL/GenBank/DDBJ databases">
        <title>Taro Niue Genome Assembly and Annotation.</title>
        <authorList>
            <person name="Atibalentja N."/>
            <person name="Keating K."/>
            <person name="Fields C.J."/>
        </authorList>
    </citation>
    <scope>NUCLEOTIDE SEQUENCE</scope>
    <source>
        <strain evidence="2">Niue_2</strain>
        <tissue evidence="2">Leaf</tissue>
    </source>
</reference>
<feature type="transmembrane region" description="Helical" evidence="1">
    <location>
        <begin position="95"/>
        <end position="118"/>
    </location>
</feature>
<comment type="caution">
    <text evidence="2">The sequence shown here is derived from an EMBL/GenBank/DDBJ whole genome shotgun (WGS) entry which is preliminary data.</text>
</comment>
<name>A0A843WMV6_COLES</name>
<gene>
    <name evidence="2" type="ORF">Taro_044114</name>
</gene>
<dbReference type="AlphaFoldDB" id="A0A843WMV6"/>
<keyword evidence="1" id="KW-0472">Membrane</keyword>
<keyword evidence="1" id="KW-0812">Transmembrane</keyword>
<protein>
    <submittedName>
        <fullName evidence="2">Uncharacterized protein</fullName>
    </submittedName>
</protein>
<feature type="transmembrane region" description="Helical" evidence="1">
    <location>
        <begin position="27"/>
        <end position="47"/>
    </location>
</feature>
<feature type="non-terminal residue" evidence="2">
    <location>
        <position position="1"/>
    </location>
</feature>